<dbReference type="AlphaFoldDB" id="A0A0E0QB41"/>
<name>A0A0E0QB41_ORYRU</name>
<evidence type="ECO:0000256" key="1">
    <source>
        <dbReference type="SAM" id="MobiDB-lite"/>
    </source>
</evidence>
<feature type="region of interest" description="Disordered" evidence="1">
    <location>
        <begin position="1"/>
        <end position="109"/>
    </location>
</feature>
<feature type="compositionally biased region" description="Basic and acidic residues" evidence="1">
    <location>
        <begin position="93"/>
        <end position="109"/>
    </location>
</feature>
<dbReference type="HOGENOM" id="CLU_2188291_0_0_1"/>
<proteinExistence type="predicted"/>
<protein>
    <submittedName>
        <fullName evidence="2">Uncharacterized protein</fullName>
    </submittedName>
</protein>
<keyword evidence="3" id="KW-1185">Reference proteome</keyword>
<organism evidence="2 3">
    <name type="scientific">Oryza rufipogon</name>
    <name type="common">Brownbeard rice</name>
    <name type="synonym">Asian wild rice</name>
    <dbReference type="NCBI Taxonomy" id="4529"/>
    <lineage>
        <taxon>Eukaryota</taxon>
        <taxon>Viridiplantae</taxon>
        <taxon>Streptophyta</taxon>
        <taxon>Embryophyta</taxon>
        <taxon>Tracheophyta</taxon>
        <taxon>Spermatophyta</taxon>
        <taxon>Magnoliopsida</taxon>
        <taxon>Liliopsida</taxon>
        <taxon>Poales</taxon>
        <taxon>Poaceae</taxon>
        <taxon>BOP clade</taxon>
        <taxon>Oryzoideae</taxon>
        <taxon>Oryzeae</taxon>
        <taxon>Oryzinae</taxon>
        <taxon>Oryza</taxon>
    </lineage>
</organism>
<dbReference type="Proteomes" id="UP000008022">
    <property type="component" value="Unassembled WGS sequence"/>
</dbReference>
<evidence type="ECO:0000313" key="2">
    <source>
        <dbReference type="EnsemblPlants" id="ORUFI07G22830.1"/>
    </source>
</evidence>
<dbReference type="Gramene" id="ORUFI07G22830.1">
    <property type="protein sequence ID" value="ORUFI07G22830.1"/>
    <property type="gene ID" value="ORUFI07G22830"/>
</dbReference>
<accession>A0A0E0QB41</accession>
<evidence type="ECO:0000313" key="3">
    <source>
        <dbReference type="Proteomes" id="UP000008022"/>
    </source>
</evidence>
<sequence length="109" mass="12369">MNKPKKNTGSARIKLTQARIKPSTSRTQIKNFKNMSRTPSHRPPRQPSPPLPTSSDVNEEESGLQGGRPPGEKWDPAVAARTRKWRRRRRASTGREARRGGERGEKCER</sequence>
<reference evidence="3" key="1">
    <citation type="submission" date="2013-06" db="EMBL/GenBank/DDBJ databases">
        <authorList>
            <person name="Zhao Q."/>
        </authorList>
    </citation>
    <scope>NUCLEOTIDE SEQUENCE</scope>
    <source>
        <strain evidence="3">cv. W1943</strain>
    </source>
</reference>
<feature type="compositionally biased region" description="Basic residues" evidence="1">
    <location>
        <begin position="81"/>
        <end position="92"/>
    </location>
</feature>
<feature type="compositionally biased region" description="Polar residues" evidence="1">
    <location>
        <begin position="22"/>
        <end position="35"/>
    </location>
</feature>
<dbReference type="EnsemblPlants" id="ORUFI07G22830.1">
    <property type="protein sequence ID" value="ORUFI07G22830.1"/>
    <property type="gene ID" value="ORUFI07G22830"/>
</dbReference>
<reference evidence="2" key="2">
    <citation type="submission" date="2015-06" db="UniProtKB">
        <authorList>
            <consortium name="EnsemblPlants"/>
        </authorList>
    </citation>
    <scope>IDENTIFICATION</scope>
</reference>